<organism evidence="1 2">
    <name type="scientific">Chromobacterium aquaticum</name>
    <dbReference type="NCBI Taxonomy" id="467180"/>
    <lineage>
        <taxon>Bacteria</taxon>
        <taxon>Pseudomonadati</taxon>
        <taxon>Pseudomonadota</taxon>
        <taxon>Betaproteobacteria</taxon>
        <taxon>Neisseriales</taxon>
        <taxon>Chromobacteriaceae</taxon>
        <taxon>Chromobacterium</taxon>
    </lineage>
</organism>
<evidence type="ECO:0000313" key="2">
    <source>
        <dbReference type="Proteomes" id="UP001595999"/>
    </source>
</evidence>
<keyword evidence="2" id="KW-1185">Reference proteome</keyword>
<dbReference type="EMBL" id="JBHSEK010000003">
    <property type="protein sequence ID" value="MFC4489236.1"/>
    <property type="molecule type" value="Genomic_DNA"/>
</dbReference>
<evidence type="ECO:0000313" key="1">
    <source>
        <dbReference type="EMBL" id="MFC4489236.1"/>
    </source>
</evidence>
<dbReference type="RefSeq" id="WP_156183735.1">
    <property type="nucleotide sequence ID" value="NZ_JAJOHW010000021.1"/>
</dbReference>
<reference evidence="2" key="1">
    <citation type="journal article" date="2019" name="Int. J. Syst. Evol. Microbiol.">
        <title>The Global Catalogue of Microorganisms (GCM) 10K type strain sequencing project: providing services to taxonomists for standard genome sequencing and annotation.</title>
        <authorList>
            <consortium name="The Broad Institute Genomics Platform"/>
            <consortium name="The Broad Institute Genome Sequencing Center for Infectious Disease"/>
            <person name="Wu L."/>
            <person name="Ma J."/>
        </authorList>
    </citation>
    <scope>NUCLEOTIDE SEQUENCE [LARGE SCALE GENOMIC DNA]</scope>
    <source>
        <strain evidence="2">CGMCC 4.7608</strain>
    </source>
</reference>
<protein>
    <submittedName>
        <fullName evidence="1">Uncharacterized protein</fullName>
    </submittedName>
</protein>
<proteinExistence type="predicted"/>
<sequence>MALASSVRVTISGKPQDLCGNRDDGSAIRNMPPAWINRRKIMELSLIFTIGGNRRAAQNNAAAWPDAKNRRTAPFCRIMPQMAKMHFESKTCRRRCDRHCR</sequence>
<name>A0ABV8ZUW0_9NEIS</name>
<accession>A0ABV8ZUW0</accession>
<comment type="caution">
    <text evidence="1">The sequence shown here is derived from an EMBL/GenBank/DDBJ whole genome shotgun (WGS) entry which is preliminary data.</text>
</comment>
<dbReference type="Proteomes" id="UP001595999">
    <property type="component" value="Unassembled WGS sequence"/>
</dbReference>
<gene>
    <name evidence="1" type="ORF">ACFO0R_06360</name>
</gene>